<dbReference type="InterPro" id="IPR036250">
    <property type="entry name" value="AcylCo_DH-like_C"/>
</dbReference>
<dbReference type="PANTHER" id="PTHR43884:SF20">
    <property type="entry name" value="ACYL-COA DEHYDROGENASE FADE28"/>
    <property type="match status" value="1"/>
</dbReference>
<dbReference type="SUPFAM" id="SSF47203">
    <property type="entry name" value="Acyl-CoA dehydrogenase C-terminal domain-like"/>
    <property type="match status" value="1"/>
</dbReference>
<dbReference type="Pfam" id="PF00441">
    <property type="entry name" value="Acyl-CoA_dh_1"/>
    <property type="match status" value="1"/>
</dbReference>
<dbReference type="CDD" id="cd00567">
    <property type="entry name" value="ACAD"/>
    <property type="match status" value="1"/>
</dbReference>
<reference evidence="8 9" key="1">
    <citation type="submission" date="2015-09" db="EMBL/GenBank/DDBJ databases">
        <authorList>
            <consortium name="Swine Surveillance"/>
        </authorList>
    </citation>
    <scope>NUCLEOTIDE SEQUENCE [LARGE SCALE GENOMIC DNA]</scope>
    <source>
        <strain evidence="8 9">CECT 8383</strain>
    </source>
</reference>
<keyword evidence="4" id="KW-0274">FAD</keyword>
<dbReference type="Pfam" id="PF02771">
    <property type="entry name" value="Acyl-CoA_dh_N"/>
    <property type="match status" value="1"/>
</dbReference>
<feature type="domain" description="Acyl-CoA dehydrogenase/oxidase C-terminal" evidence="6">
    <location>
        <begin position="211"/>
        <end position="329"/>
    </location>
</feature>
<dbReference type="Gene3D" id="1.10.540.10">
    <property type="entry name" value="Acyl-CoA dehydrogenase/oxidase, N-terminal domain"/>
    <property type="match status" value="1"/>
</dbReference>
<evidence type="ECO:0000259" key="7">
    <source>
        <dbReference type="Pfam" id="PF02771"/>
    </source>
</evidence>
<dbReference type="InterPro" id="IPR009075">
    <property type="entry name" value="AcylCo_DH/oxidase_C"/>
</dbReference>
<evidence type="ECO:0000313" key="9">
    <source>
        <dbReference type="Proteomes" id="UP000051681"/>
    </source>
</evidence>
<keyword evidence="5 8" id="KW-0560">Oxidoreductase</keyword>
<keyword evidence="9" id="KW-1185">Reference proteome</keyword>
<dbReference type="GO" id="GO:0003995">
    <property type="term" value="F:acyl-CoA dehydrogenase activity"/>
    <property type="evidence" value="ECO:0007669"/>
    <property type="project" value="TreeGrafter"/>
</dbReference>
<dbReference type="InterPro" id="IPR009100">
    <property type="entry name" value="AcylCoA_DH/oxidase_NM_dom_sf"/>
</dbReference>
<dbReference type="InterPro" id="IPR037069">
    <property type="entry name" value="AcylCoA_DH/ox_N_sf"/>
</dbReference>
<evidence type="ECO:0000256" key="4">
    <source>
        <dbReference type="ARBA" id="ARBA00022827"/>
    </source>
</evidence>
<comment type="cofactor">
    <cofactor evidence="1">
        <name>FAD</name>
        <dbReference type="ChEBI" id="CHEBI:57692"/>
    </cofactor>
</comment>
<dbReference type="AlphaFoldDB" id="A0A0P1GQQ5"/>
<organism evidence="8 9">
    <name type="scientific">Thalassovita mediterranea</name>
    <dbReference type="NCBI Taxonomy" id="340021"/>
    <lineage>
        <taxon>Bacteria</taxon>
        <taxon>Pseudomonadati</taxon>
        <taxon>Pseudomonadota</taxon>
        <taxon>Alphaproteobacteria</taxon>
        <taxon>Rhodobacterales</taxon>
        <taxon>Roseobacteraceae</taxon>
        <taxon>Thalassovita</taxon>
    </lineage>
</organism>
<keyword evidence="3" id="KW-0285">Flavoprotein</keyword>
<dbReference type="EC" id="1.3.99.-" evidence="8"/>
<protein>
    <submittedName>
        <fullName evidence="8">Acyl-CoA dehydrogenase</fullName>
        <ecNumber evidence="8">1.3.99.-</ecNumber>
    </submittedName>
</protein>
<dbReference type="SUPFAM" id="SSF56645">
    <property type="entry name" value="Acyl-CoA dehydrogenase NM domain-like"/>
    <property type="match status" value="1"/>
</dbReference>
<dbReference type="OrthoDB" id="7328575at2"/>
<gene>
    <name evidence="8" type="primary">acdA_2</name>
    <name evidence="8" type="ORF">TM5383_02219</name>
</gene>
<dbReference type="Gene3D" id="1.20.140.10">
    <property type="entry name" value="Butyryl-CoA Dehydrogenase, subunit A, domain 3"/>
    <property type="match status" value="1"/>
</dbReference>
<evidence type="ECO:0000313" key="8">
    <source>
        <dbReference type="EMBL" id="CUH84997.1"/>
    </source>
</evidence>
<evidence type="ECO:0000256" key="1">
    <source>
        <dbReference type="ARBA" id="ARBA00001974"/>
    </source>
</evidence>
<evidence type="ECO:0000256" key="2">
    <source>
        <dbReference type="ARBA" id="ARBA00009347"/>
    </source>
</evidence>
<dbReference type="InterPro" id="IPR046373">
    <property type="entry name" value="Acyl-CoA_Oxase/DH_mid-dom_sf"/>
</dbReference>
<sequence>MDFKLTEDRQMLSDTLRRYLADQYTFDFRNSVIDTAPYHSTEKWAELAGLGLIGAFVTEEKGGFGGAGFDLTCVFEEVGRGLCVEPLLGAMMSVRATAECGAEDLVEAQIGGAQRLVLAVFEPEGEALDLIRTTATKSGDAWVLNGRKSVVYGLPGADGVLVAAKTDAGLGLFLTKDAETLDYAMIDGGGAGEVILDNTTATCLSEDATAIIEAALDAGRLALCAEAVGVMQVLTDMTVDYLKQRKQFGRPIASFQALQHRTVDMAIEIEQCRAITILAASKLETAEAGKYVAMAKNLIGRTANLIAEEAIQLHGGIGMTWEYPGSHYAKRLSMIDHQLGDRYAQLYRLMAA</sequence>
<dbReference type="GO" id="GO:0050660">
    <property type="term" value="F:flavin adenine dinucleotide binding"/>
    <property type="evidence" value="ECO:0007669"/>
    <property type="project" value="InterPro"/>
</dbReference>
<dbReference type="RefSeq" id="WP_058319086.1">
    <property type="nucleotide sequence ID" value="NZ_CYSF01000011.1"/>
</dbReference>
<evidence type="ECO:0000256" key="5">
    <source>
        <dbReference type="ARBA" id="ARBA00023002"/>
    </source>
</evidence>
<dbReference type="Gene3D" id="2.40.110.10">
    <property type="entry name" value="Butyryl-CoA Dehydrogenase, subunit A, domain 2"/>
    <property type="match status" value="1"/>
</dbReference>
<dbReference type="PANTHER" id="PTHR43884">
    <property type="entry name" value="ACYL-COA DEHYDROGENASE"/>
    <property type="match status" value="1"/>
</dbReference>
<evidence type="ECO:0000256" key="3">
    <source>
        <dbReference type="ARBA" id="ARBA00022630"/>
    </source>
</evidence>
<comment type="similarity">
    <text evidence="2">Belongs to the acyl-CoA dehydrogenase family.</text>
</comment>
<name>A0A0P1GQQ5_9RHOB</name>
<accession>A0A0P1GQQ5</accession>
<evidence type="ECO:0000259" key="6">
    <source>
        <dbReference type="Pfam" id="PF00441"/>
    </source>
</evidence>
<dbReference type="STRING" id="340021.TM5383_02219"/>
<proteinExistence type="inferred from homology"/>
<feature type="domain" description="Acyl-CoA dehydrogenase/oxidase N-terminal" evidence="7">
    <location>
        <begin position="6"/>
        <end position="90"/>
    </location>
</feature>
<dbReference type="EMBL" id="CYSF01000011">
    <property type="protein sequence ID" value="CUH84997.1"/>
    <property type="molecule type" value="Genomic_DNA"/>
</dbReference>
<dbReference type="InterPro" id="IPR013786">
    <property type="entry name" value="AcylCoA_DH/ox_N"/>
</dbReference>
<dbReference type="Proteomes" id="UP000051681">
    <property type="component" value="Unassembled WGS sequence"/>
</dbReference>